<dbReference type="InterPro" id="IPR036291">
    <property type="entry name" value="NAD(P)-bd_dom_sf"/>
</dbReference>
<dbReference type="Pfam" id="PF13460">
    <property type="entry name" value="NAD_binding_10"/>
    <property type="match status" value="1"/>
</dbReference>
<dbReference type="InterPro" id="IPR016040">
    <property type="entry name" value="NAD(P)-bd_dom"/>
</dbReference>
<gene>
    <name evidence="2" type="ORF">GR328_23985</name>
</gene>
<feature type="domain" description="NAD(P)-binding" evidence="1">
    <location>
        <begin position="7"/>
        <end position="158"/>
    </location>
</feature>
<organism evidence="2 3">
    <name type="scientific">Microvirga makkahensis</name>
    <dbReference type="NCBI Taxonomy" id="1128670"/>
    <lineage>
        <taxon>Bacteria</taxon>
        <taxon>Pseudomonadati</taxon>
        <taxon>Pseudomonadota</taxon>
        <taxon>Alphaproteobacteria</taxon>
        <taxon>Hyphomicrobiales</taxon>
        <taxon>Methylobacteriaceae</taxon>
        <taxon>Microvirga</taxon>
    </lineage>
</organism>
<keyword evidence="3" id="KW-1185">Reference proteome</keyword>
<dbReference type="Proteomes" id="UP000436483">
    <property type="component" value="Unassembled WGS sequence"/>
</dbReference>
<evidence type="ECO:0000313" key="2">
    <source>
        <dbReference type="EMBL" id="MXQ14455.1"/>
    </source>
</evidence>
<dbReference type="PANTHER" id="PTHR47129">
    <property type="entry name" value="QUINONE OXIDOREDUCTASE 2"/>
    <property type="match status" value="1"/>
</dbReference>
<dbReference type="Gene3D" id="3.40.50.720">
    <property type="entry name" value="NAD(P)-binding Rossmann-like Domain"/>
    <property type="match status" value="1"/>
</dbReference>
<dbReference type="PANTHER" id="PTHR47129:SF1">
    <property type="entry name" value="NMRA-LIKE DOMAIN-CONTAINING PROTEIN"/>
    <property type="match status" value="1"/>
</dbReference>
<reference evidence="2 3" key="2">
    <citation type="submission" date="2020-01" db="EMBL/GenBank/DDBJ databases">
        <title>Microvirga sp. nov., an arsenate reduction bacterium isolated from Tibet hotspring sediments.</title>
        <authorList>
            <person name="Xian W.-D."/>
            <person name="Li W.-J."/>
        </authorList>
    </citation>
    <scope>NUCLEOTIDE SEQUENCE [LARGE SCALE GENOMIC DNA]</scope>
    <source>
        <strain evidence="2 3">KCTC 23863</strain>
    </source>
</reference>
<evidence type="ECO:0000259" key="1">
    <source>
        <dbReference type="Pfam" id="PF13460"/>
    </source>
</evidence>
<dbReference type="EMBL" id="WURB01000035">
    <property type="protein sequence ID" value="MXQ14455.1"/>
    <property type="molecule type" value="Genomic_DNA"/>
</dbReference>
<dbReference type="InterPro" id="IPR052718">
    <property type="entry name" value="NmrA-type_oxidoreductase"/>
</dbReference>
<dbReference type="RefSeq" id="WP_160888179.1">
    <property type="nucleotide sequence ID" value="NZ_WURB01000035.1"/>
</dbReference>
<reference evidence="2 3" key="1">
    <citation type="submission" date="2019-12" db="EMBL/GenBank/DDBJ databases">
        <authorList>
            <person name="Yuan C.-G."/>
        </authorList>
    </citation>
    <scope>NUCLEOTIDE SEQUENCE [LARGE SCALE GENOMIC DNA]</scope>
    <source>
        <strain evidence="2 3">KCTC 23863</strain>
    </source>
</reference>
<dbReference type="AlphaFoldDB" id="A0A7X3MWW7"/>
<comment type="caution">
    <text evidence="2">The sequence shown here is derived from an EMBL/GenBank/DDBJ whole genome shotgun (WGS) entry which is preliminary data.</text>
</comment>
<evidence type="ECO:0000313" key="3">
    <source>
        <dbReference type="Proteomes" id="UP000436483"/>
    </source>
</evidence>
<protein>
    <submittedName>
        <fullName evidence="2">NAD(P)H-binding protein</fullName>
    </submittedName>
</protein>
<name>A0A7X3MWW7_9HYPH</name>
<proteinExistence type="predicted"/>
<accession>A0A7X3MWW7</accession>
<dbReference type="OrthoDB" id="7771794at2"/>
<dbReference type="SUPFAM" id="SSF51735">
    <property type="entry name" value="NAD(P)-binding Rossmann-fold domains"/>
    <property type="match status" value="1"/>
</dbReference>
<sequence length="179" mass="18710">MTIAIPGATGQLGRLVVDKLRAKVPASEIIALVRTPAKAADLGVAAREADYTKPETLDQALTRVDTLLLVSSSEVGPRAVQHRNVITAAKRTGVRRIVYTSLLRADTTSLTSLADEHRATEADLKASGIPFTILRNGWYTENYTRSVGGAVAGGAFIGSAGEGMISSAARADYAEAASA</sequence>